<dbReference type="SUPFAM" id="SSF53822">
    <property type="entry name" value="Periplasmic binding protein-like I"/>
    <property type="match status" value="1"/>
</dbReference>
<organism evidence="1 2">
    <name type="scientific">Arctia plantaginis</name>
    <name type="common">Wood tiger moth</name>
    <name type="synonym">Phalaena plantaginis</name>
    <dbReference type="NCBI Taxonomy" id="874455"/>
    <lineage>
        <taxon>Eukaryota</taxon>
        <taxon>Metazoa</taxon>
        <taxon>Ecdysozoa</taxon>
        <taxon>Arthropoda</taxon>
        <taxon>Hexapoda</taxon>
        <taxon>Insecta</taxon>
        <taxon>Pterygota</taxon>
        <taxon>Neoptera</taxon>
        <taxon>Endopterygota</taxon>
        <taxon>Lepidoptera</taxon>
        <taxon>Glossata</taxon>
        <taxon>Ditrysia</taxon>
        <taxon>Noctuoidea</taxon>
        <taxon>Erebidae</taxon>
        <taxon>Arctiinae</taxon>
        <taxon>Arctia</taxon>
    </lineage>
</organism>
<dbReference type="EMBL" id="CADEBC010000522">
    <property type="protein sequence ID" value="CAB3244823.1"/>
    <property type="molecule type" value="Genomic_DNA"/>
</dbReference>
<dbReference type="Gene3D" id="3.40.50.2300">
    <property type="match status" value="1"/>
</dbReference>
<dbReference type="AlphaFoldDB" id="A0A8S1AHY6"/>
<dbReference type="InterPro" id="IPR028082">
    <property type="entry name" value="Peripla_BP_I"/>
</dbReference>
<evidence type="ECO:0000313" key="2">
    <source>
        <dbReference type="Proteomes" id="UP000494106"/>
    </source>
</evidence>
<dbReference type="Proteomes" id="UP000494106">
    <property type="component" value="Unassembled WGS sequence"/>
</dbReference>
<sequence length="740" mass="85263">MNASFCDNITQIYAPAERYVSQHGEPRNISVYWNSDIARAAAAQLTVILRHALGYQYVHLQDPMLATGEFCYRKPLFQEIKLMVSMTLEPEDDDDFVFDNAIKPTIQETLFVHIAKSLRVKKQCTDADINPEQFYNDISRLTDCGFEISSTSDGHFIYIYHLKANNSTIPKEIPLKPSLIQFKWKAVNRTNLFRMLRTGNQSLLFLDYKIWDGDEDVSIVEQDPYVHPYYFRNKKENDIIITTRMDVECNEDEFASQLFQISKKFSPSLRSLRSILEIESSGQSIEEANCEWISQDRTIIDKIIQIYKPDNKDYKIMTFSCEGNDYELELITTLGEFISQHYFKIYLINYSEDCTNSSYVKSLLNFMSKEITPSHVGVVIGGVKNVTEYEVTKLLDSSPLPVFLFDTIDIDVDLTKSVWLTNGRMIHIVLAIQHFIGNNYINQVTVLSDVTPTAECFNNNLRLLCGSTILGYYVSNNSTLRIVKNILQKIIKAKTNIIILNMNYDNALALLSAAVKLGVNVDKEFTWIFRDWKQTNITLNVTYVTFSLWSRNANDMYITNNWLDIKKVMKTIWPYDTWNPNKMAFIDAVLTLVKGFKDVTLKYPQARDDTQSKYVTQQFERSLAEISPVQVVFQNLTYKGHSPEDAVVFVEKWEGGQQKLSVWYRTKVKSKILKSESEPHKNGNQHGKAGFKQLNKAENEYCAQSWICCLKQSAALIEYLSDSLTMKSLCYNKAQVLPIE</sequence>
<protein>
    <submittedName>
        <fullName evidence="1">Uncharacterized protein</fullName>
    </submittedName>
</protein>
<keyword evidence="2" id="KW-1185">Reference proteome</keyword>
<dbReference type="OrthoDB" id="4062651at2759"/>
<gene>
    <name evidence="1" type="ORF">APLA_LOCUS10174</name>
</gene>
<evidence type="ECO:0000313" key="1">
    <source>
        <dbReference type="EMBL" id="CAB3244823.1"/>
    </source>
</evidence>
<comment type="caution">
    <text evidence="1">The sequence shown here is derived from an EMBL/GenBank/DDBJ whole genome shotgun (WGS) entry which is preliminary data.</text>
</comment>
<proteinExistence type="predicted"/>
<name>A0A8S1AHY6_ARCPL</name>
<accession>A0A8S1AHY6</accession>
<reference evidence="1 2" key="1">
    <citation type="submission" date="2020-04" db="EMBL/GenBank/DDBJ databases">
        <authorList>
            <person name="Wallbank WR R."/>
            <person name="Pardo Diaz C."/>
            <person name="Kozak K."/>
            <person name="Martin S."/>
            <person name="Jiggins C."/>
            <person name="Moest M."/>
            <person name="Warren A I."/>
            <person name="Byers J.R.P. K."/>
            <person name="Montejo-Kovacevich G."/>
            <person name="Yen C E."/>
        </authorList>
    </citation>
    <scope>NUCLEOTIDE SEQUENCE [LARGE SCALE GENOMIC DNA]</scope>
</reference>